<dbReference type="Proteomes" id="UP000612855">
    <property type="component" value="Unassembled WGS sequence"/>
</dbReference>
<dbReference type="GO" id="GO:0016747">
    <property type="term" value="F:acyltransferase activity, transferring groups other than amino-acyl groups"/>
    <property type="evidence" value="ECO:0007669"/>
    <property type="project" value="InterPro"/>
</dbReference>
<feature type="domain" description="N-acetyltransferase" evidence="1">
    <location>
        <begin position="1"/>
        <end position="128"/>
    </location>
</feature>
<dbReference type="InterPro" id="IPR000182">
    <property type="entry name" value="GNAT_dom"/>
</dbReference>
<dbReference type="SUPFAM" id="SSF55729">
    <property type="entry name" value="Acyl-CoA N-acyltransferases (Nat)"/>
    <property type="match status" value="1"/>
</dbReference>
<keyword evidence="3" id="KW-1185">Reference proteome</keyword>
<evidence type="ECO:0000313" key="3">
    <source>
        <dbReference type="Proteomes" id="UP000612855"/>
    </source>
</evidence>
<dbReference type="InterPro" id="IPR016181">
    <property type="entry name" value="Acyl_CoA_acyltransferase"/>
</dbReference>
<evidence type="ECO:0000259" key="1">
    <source>
        <dbReference type="PROSITE" id="PS51186"/>
    </source>
</evidence>
<gene>
    <name evidence="2" type="primary">rimI</name>
    <name evidence="2" type="ORF">GCM10011360_31090</name>
</gene>
<accession>A0A917ABJ1</accession>
<dbReference type="RefSeq" id="WP_188478753.1">
    <property type="nucleotide sequence ID" value="NZ_BMFJ01000002.1"/>
</dbReference>
<dbReference type="AlphaFoldDB" id="A0A917ABJ1"/>
<protein>
    <submittedName>
        <fullName evidence="2">Alanine acetyltransferase</fullName>
    </submittedName>
</protein>
<reference evidence="3" key="1">
    <citation type="journal article" date="2019" name="Int. J. Syst. Evol. Microbiol.">
        <title>The Global Catalogue of Microorganisms (GCM) 10K type strain sequencing project: providing services to taxonomists for standard genome sequencing and annotation.</title>
        <authorList>
            <consortium name="The Broad Institute Genomics Platform"/>
            <consortium name="The Broad Institute Genome Sequencing Center for Infectious Disease"/>
            <person name="Wu L."/>
            <person name="Ma J."/>
        </authorList>
    </citation>
    <scope>NUCLEOTIDE SEQUENCE [LARGE SCALE GENOMIC DNA]</scope>
    <source>
        <strain evidence="3">CGMCC 1.12664</strain>
    </source>
</reference>
<sequence>MTPAQLATLHAACFTTPRPWSESEFATLLASPYTFVTGSPDAFAMGRVVAGEAELLTIATAPARRRSGLARTCLARFDAMARDRDAEIAFLEVSAENEAAIALYAATGWTERARRTGYYTAPDGRRIDARILGKSLA</sequence>
<name>A0A917ABJ1_9RHOB</name>
<evidence type="ECO:0000313" key="2">
    <source>
        <dbReference type="EMBL" id="GGE41385.1"/>
    </source>
</evidence>
<organism evidence="2 3">
    <name type="scientific">Primorskyibacter flagellatus</name>
    <dbReference type="NCBI Taxonomy" id="1387277"/>
    <lineage>
        <taxon>Bacteria</taxon>
        <taxon>Pseudomonadati</taxon>
        <taxon>Pseudomonadota</taxon>
        <taxon>Alphaproteobacteria</taxon>
        <taxon>Rhodobacterales</taxon>
        <taxon>Roseobacteraceae</taxon>
        <taxon>Primorskyibacter</taxon>
    </lineage>
</organism>
<dbReference type="Pfam" id="PF00583">
    <property type="entry name" value="Acetyltransf_1"/>
    <property type="match status" value="1"/>
</dbReference>
<dbReference type="Gene3D" id="3.40.630.30">
    <property type="match status" value="1"/>
</dbReference>
<dbReference type="EMBL" id="BMFJ01000002">
    <property type="protein sequence ID" value="GGE41385.1"/>
    <property type="molecule type" value="Genomic_DNA"/>
</dbReference>
<dbReference type="PROSITE" id="PS51186">
    <property type="entry name" value="GNAT"/>
    <property type="match status" value="1"/>
</dbReference>
<comment type="caution">
    <text evidence="2">The sequence shown here is derived from an EMBL/GenBank/DDBJ whole genome shotgun (WGS) entry which is preliminary data.</text>
</comment>
<proteinExistence type="predicted"/>